<proteinExistence type="predicted"/>
<dbReference type="GO" id="GO:0004523">
    <property type="term" value="F:RNA-DNA hybrid ribonuclease activity"/>
    <property type="evidence" value="ECO:0007669"/>
    <property type="project" value="InterPro"/>
</dbReference>
<dbReference type="GO" id="GO:0003676">
    <property type="term" value="F:nucleic acid binding"/>
    <property type="evidence" value="ECO:0007669"/>
    <property type="project" value="InterPro"/>
</dbReference>
<feature type="region of interest" description="Disordered" evidence="1">
    <location>
        <begin position="1"/>
        <end position="57"/>
    </location>
</feature>
<sequence length="302" mass="32969">MSPSQVIKPDSGTPPHGNSSRKRPRDSPDSLDQSSVHDSKKRMIRHPAAPPPRLPEAKLTFGRFPISRSIEYDRDLNHLDITGPRGFHHIRRPRTSAPVRSSIIVAIAGACPNNGTGGAQRSSCGVCFGDSCRETRGFRVDFGPATPHTNQRAELHAAIAALDAVKPFCEKGGHWSSATSVDKQCRVTHVVVKSHSSYVVEAVGGGKRGQSPYMTTWMANGFVTAQGLSIKNLGLWQEILQRLRDVQNLGSLVEFWLVPKAENQAARELATSGQSRRAAAEEMMASFRNAYGPFPTVKKEPK</sequence>
<comment type="caution">
    <text evidence="3">The sequence shown here is derived from an EMBL/GenBank/DDBJ whole genome shotgun (WGS) entry which is preliminary data.</text>
</comment>
<name>A0A8H3W9L5_9PEZI</name>
<dbReference type="AlphaFoldDB" id="A0A8H3W9L5"/>
<dbReference type="SUPFAM" id="SSF53098">
    <property type="entry name" value="Ribonuclease H-like"/>
    <property type="match status" value="1"/>
</dbReference>
<dbReference type="Proteomes" id="UP000434172">
    <property type="component" value="Unassembled WGS sequence"/>
</dbReference>
<dbReference type="InterPro" id="IPR036397">
    <property type="entry name" value="RNaseH_sf"/>
</dbReference>
<keyword evidence="4" id="KW-1185">Reference proteome</keyword>
<dbReference type="EMBL" id="WOWK01000068">
    <property type="protein sequence ID" value="KAF0321696.1"/>
    <property type="molecule type" value="Genomic_DNA"/>
</dbReference>
<reference evidence="3 4" key="1">
    <citation type="submission" date="2019-12" db="EMBL/GenBank/DDBJ databases">
        <title>A genome sequence resource for the geographically widespread anthracnose pathogen Colletotrichum asianum.</title>
        <authorList>
            <person name="Meng Y."/>
        </authorList>
    </citation>
    <scope>NUCLEOTIDE SEQUENCE [LARGE SCALE GENOMIC DNA]</scope>
    <source>
        <strain evidence="3 4">ICMP 18580</strain>
    </source>
</reference>
<dbReference type="OrthoDB" id="407198at2759"/>
<protein>
    <recommendedName>
        <fullName evidence="2">RNase H type-1 domain-containing protein</fullName>
    </recommendedName>
</protein>
<dbReference type="InterPro" id="IPR012337">
    <property type="entry name" value="RNaseH-like_sf"/>
</dbReference>
<evidence type="ECO:0000313" key="3">
    <source>
        <dbReference type="EMBL" id="KAF0321696.1"/>
    </source>
</evidence>
<organism evidence="3 4">
    <name type="scientific">Colletotrichum asianum</name>
    <dbReference type="NCBI Taxonomy" id="702518"/>
    <lineage>
        <taxon>Eukaryota</taxon>
        <taxon>Fungi</taxon>
        <taxon>Dikarya</taxon>
        <taxon>Ascomycota</taxon>
        <taxon>Pezizomycotina</taxon>
        <taxon>Sordariomycetes</taxon>
        <taxon>Hypocreomycetidae</taxon>
        <taxon>Glomerellales</taxon>
        <taxon>Glomerellaceae</taxon>
        <taxon>Colletotrichum</taxon>
        <taxon>Colletotrichum gloeosporioides species complex</taxon>
    </lineage>
</organism>
<feature type="domain" description="RNase H type-1" evidence="2">
    <location>
        <begin position="99"/>
        <end position="275"/>
    </location>
</feature>
<dbReference type="InterPro" id="IPR002156">
    <property type="entry name" value="RNaseH_domain"/>
</dbReference>
<gene>
    <name evidence="3" type="ORF">GQ607_011027</name>
</gene>
<evidence type="ECO:0000313" key="4">
    <source>
        <dbReference type="Proteomes" id="UP000434172"/>
    </source>
</evidence>
<dbReference type="Gene3D" id="3.30.420.10">
    <property type="entry name" value="Ribonuclease H-like superfamily/Ribonuclease H"/>
    <property type="match status" value="1"/>
</dbReference>
<dbReference type="PROSITE" id="PS50879">
    <property type="entry name" value="RNASE_H_1"/>
    <property type="match status" value="1"/>
</dbReference>
<evidence type="ECO:0000259" key="2">
    <source>
        <dbReference type="PROSITE" id="PS50879"/>
    </source>
</evidence>
<evidence type="ECO:0000256" key="1">
    <source>
        <dbReference type="SAM" id="MobiDB-lite"/>
    </source>
</evidence>
<accession>A0A8H3W9L5</accession>